<dbReference type="AlphaFoldDB" id="A0A5J4SWB2"/>
<accession>A0A5J4SWB2</accession>
<comment type="caution">
    <text evidence="1">The sequence shown here is derived from an EMBL/GenBank/DDBJ whole genome shotgun (WGS) entry which is preliminary data.</text>
</comment>
<evidence type="ECO:0000313" key="1">
    <source>
        <dbReference type="EMBL" id="KAA6350489.1"/>
    </source>
</evidence>
<protein>
    <recommendedName>
        <fullName evidence="2">Lipoprotein</fullName>
    </recommendedName>
</protein>
<organism evidence="1">
    <name type="scientific">termite gut metagenome</name>
    <dbReference type="NCBI Taxonomy" id="433724"/>
    <lineage>
        <taxon>unclassified sequences</taxon>
        <taxon>metagenomes</taxon>
        <taxon>organismal metagenomes</taxon>
    </lineage>
</organism>
<evidence type="ECO:0008006" key="2">
    <source>
        <dbReference type="Google" id="ProtNLM"/>
    </source>
</evidence>
<sequence>MIKFMRFFLVIIFATMAFGLSSCSKGHEMLQYKKVNYDITVQGYVRDTVSLSNIDINLHLTKQPPTEKQLQKFIGKKDLPSNASDELKIMLESIENDVDFYMRKTFGKHITYDITAQGVVKYSFFAQFDVDREFKK</sequence>
<proteinExistence type="predicted"/>
<dbReference type="PROSITE" id="PS51257">
    <property type="entry name" value="PROKAR_LIPOPROTEIN"/>
    <property type="match status" value="1"/>
</dbReference>
<reference evidence="1" key="1">
    <citation type="submission" date="2019-03" db="EMBL/GenBank/DDBJ databases">
        <title>Single cell metagenomics reveals metabolic interactions within the superorganism composed of flagellate Streblomastix strix and complex community of Bacteroidetes bacteria on its surface.</title>
        <authorList>
            <person name="Treitli S.C."/>
            <person name="Kolisko M."/>
            <person name="Husnik F."/>
            <person name="Keeling P."/>
            <person name="Hampl V."/>
        </authorList>
    </citation>
    <scope>NUCLEOTIDE SEQUENCE</scope>
    <source>
        <strain evidence="1">STM</strain>
    </source>
</reference>
<name>A0A5J4SWB2_9ZZZZ</name>
<dbReference type="EMBL" id="SNRY01000027">
    <property type="protein sequence ID" value="KAA6350489.1"/>
    <property type="molecule type" value="Genomic_DNA"/>
</dbReference>
<gene>
    <name evidence="1" type="ORF">EZS27_002096</name>
</gene>